<reference evidence="11" key="1">
    <citation type="submission" date="2016-10" db="EMBL/GenBank/DDBJ databases">
        <authorList>
            <person name="de Groot N.N."/>
        </authorList>
    </citation>
    <scope>NUCLEOTIDE SEQUENCE</scope>
</reference>
<protein>
    <submittedName>
        <fullName evidence="11">Apolipoprotein N-acyltransferase</fullName>
        <ecNumber evidence="11">2.3.1.-</ecNumber>
    </submittedName>
</protein>
<dbReference type="NCBIfam" id="NF008934">
    <property type="entry name" value="PRK12291.1"/>
    <property type="match status" value="1"/>
</dbReference>
<dbReference type="Gene3D" id="3.60.110.10">
    <property type="entry name" value="Carbon-nitrogen hydrolase"/>
    <property type="match status" value="1"/>
</dbReference>
<dbReference type="Pfam" id="PF00795">
    <property type="entry name" value="CN_hydrolase"/>
    <property type="match status" value="1"/>
</dbReference>
<keyword evidence="5 9" id="KW-0812">Transmembrane</keyword>
<evidence type="ECO:0000313" key="11">
    <source>
        <dbReference type="EMBL" id="SFV62801.1"/>
    </source>
</evidence>
<keyword evidence="3" id="KW-0997">Cell inner membrane</keyword>
<feature type="transmembrane region" description="Helical" evidence="9">
    <location>
        <begin position="7"/>
        <end position="27"/>
    </location>
</feature>
<keyword evidence="11" id="KW-0449">Lipoprotein</keyword>
<evidence type="ECO:0000256" key="3">
    <source>
        <dbReference type="ARBA" id="ARBA00022519"/>
    </source>
</evidence>
<dbReference type="InterPro" id="IPR059110">
    <property type="entry name" value="Lnt_campylobact"/>
</dbReference>
<evidence type="ECO:0000256" key="7">
    <source>
        <dbReference type="ARBA" id="ARBA00023136"/>
    </source>
</evidence>
<evidence type="ECO:0000256" key="2">
    <source>
        <dbReference type="ARBA" id="ARBA00022475"/>
    </source>
</evidence>
<dbReference type="GO" id="GO:0042158">
    <property type="term" value="P:lipoprotein biosynthetic process"/>
    <property type="evidence" value="ECO:0007669"/>
    <property type="project" value="InterPro"/>
</dbReference>
<keyword evidence="6 9" id="KW-1133">Transmembrane helix</keyword>
<feature type="transmembrane region" description="Helical" evidence="9">
    <location>
        <begin position="33"/>
        <end position="49"/>
    </location>
</feature>
<dbReference type="AlphaFoldDB" id="A0A1W1CAR7"/>
<dbReference type="InterPro" id="IPR004563">
    <property type="entry name" value="Apolipo_AcylTrfase"/>
</dbReference>
<dbReference type="GO" id="GO:0005886">
    <property type="term" value="C:plasma membrane"/>
    <property type="evidence" value="ECO:0007669"/>
    <property type="project" value="UniProtKB-SubCell"/>
</dbReference>
<dbReference type="PROSITE" id="PS50263">
    <property type="entry name" value="CN_HYDROLASE"/>
    <property type="match status" value="1"/>
</dbReference>
<dbReference type="EC" id="2.3.1.-" evidence="11"/>
<evidence type="ECO:0000259" key="10">
    <source>
        <dbReference type="PROSITE" id="PS50263"/>
    </source>
</evidence>
<feature type="domain" description="CN hydrolase" evidence="10">
    <location>
        <begin position="192"/>
        <end position="402"/>
    </location>
</feature>
<feature type="transmembrane region" description="Helical" evidence="9">
    <location>
        <begin position="165"/>
        <end position="180"/>
    </location>
</feature>
<dbReference type="InterPro" id="IPR036526">
    <property type="entry name" value="C-N_Hydrolase_sf"/>
</dbReference>
<evidence type="ECO:0000256" key="1">
    <source>
        <dbReference type="ARBA" id="ARBA00004651"/>
    </source>
</evidence>
<feature type="transmembrane region" description="Helical" evidence="9">
    <location>
        <begin position="77"/>
        <end position="98"/>
    </location>
</feature>
<keyword evidence="4 11" id="KW-0808">Transferase</keyword>
<gene>
    <name evidence="11" type="ORF">MNB_SM-5-1273</name>
</gene>
<name>A0A1W1CAR7_9ZZZZ</name>
<dbReference type="NCBIfam" id="TIGR00546">
    <property type="entry name" value="lnt"/>
    <property type="match status" value="1"/>
</dbReference>
<proteinExistence type="predicted"/>
<dbReference type="GO" id="GO:0016410">
    <property type="term" value="F:N-acyltransferase activity"/>
    <property type="evidence" value="ECO:0007669"/>
    <property type="project" value="InterPro"/>
</dbReference>
<feature type="transmembrane region" description="Helical" evidence="9">
    <location>
        <begin position="110"/>
        <end position="127"/>
    </location>
</feature>
<keyword evidence="2" id="KW-1003">Cell membrane</keyword>
<keyword evidence="7 9" id="KW-0472">Membrane</keyword>
<keyword evidence="8 11" id="KW-0012">Acyltransferase</keyword>
<dbReference type="PANTHER" id="PTHR38686">
    <property type="entry name" value="APOLIPOPROTEIN N-ACYLTRANSFERASE"/>
    <property type="match status" value="1"/>
</dbReference>
<comment type="subcellular location">
    <subcellularLocation>
        <location evidence="1">Cell membrane</location>
        <topology evidence="1">Multi-pass membrane protein</topology>
    </subcellularLocation>
</comment>
<accession>A0A1W1CAR7</accession>
<evidence type="ECO:0000256" key="9">
    <source>
        <dbReference type="SAM" id="Phobius"/>
    </source>
</evidence>
<sequence>MKYFIRHLFTGLFTALLLSAFIYLAYYGFTNKLLNTLLGLAAFALLLYIPKRSILFSGFFIGLLWFYWIGYSFKYDGVGYMTPFITLGFGLLYLLFFAPLALTNKPYIRAIFLFILSFVEPLGWNWMKLELPFIDSYIGVYKYQFVALLLALSLPALIKNRKYKALPLLLLLVAFNYGYPPQHDAPIKIKLVATHIKQEDKWQSKNLNSTVDMIFNEIAQATQEGYDLVVFPESVFPLYMNKNPLLIAQLLEASKDIDIIAGSLLRENHLNYNVTYFFQNQTYKIAKKLVLVPFGEYIPLPSFMQKFINDTFFAGASDFVTAKKPTDFIIKGVKFRNAICYEATCQQLYNGDVKYMIAISNNAWFLPSIEPTLQKLLMEYYGRKNGVTIYHSANMAGTGVVK</sequence>
<evidence type="ECO:0000256" key="8">
    <source>
        <dbReference type="ARBA" id="ARBA00023315"/>
    </source>
</evidence>
<evidence type="ECO:0000256" key="6">
    <source>
        <dbReference type="ARBA" id="ARBA00022989"/>
    </source>
</evidence>
<dbReference type="SUPFAM" id="SSF56317">
    <property type="entry name" value="Carbon-nitrogen hydrolase"/>
    <property type="match status" value="1"/>
</dbReference>
<feature type="transmembrane region" description="Helical" evidence="9">
    <location>
        <begin position="54"/>
        <end position="71"/>
    </location>
</feature>
<dbReference type="InterPro" id="IPR003010">
    <property type="entry name" value="C-N_Hydrolase"/>
</dbReference>
<evidence type="ECO:0000256" key="4">
    <source>
        <dbReference type="ARBA" id="ARBA00022679"/>
    </source>
</evidence>
<organism evidence="11">
    <name type="scientific">hydrothermal vent metagenome</name>
    <dbReference type="NCBI Taxonomy" id="652676"/>
    <lineage>
        <taxon>unclassified sequences</taxon>
        <taxon>metagenomes</taxon>
        <taxon>ecological metagenomes</taxon>
    </lineage>
</organism>
<dbReference type="InterPro" id="IPR059109">
    <property type="entry name" value="Lnt_membrane_dom"/>
</dbReference>
<dbReference type="PANTHER" id="PTHR38686:SF1">
    <property type="entry name" value="APOLIPOPROTEIN N-ACYLTRANSFERASE"/>
    <property type="match status" value="1"/>
</dbReference>
<dbReference type="Pfam" id="PF26365">
    <property type="entry name" value="ApoNAT_membrane"/>
    <property type="match status" value="1"/>
</dbReference>
<evidence type="ECO:0000256" key="5">
    <source>
        <dbReference type="ARBA" id="ARBA00022692"/>
    </source>
</evidence>
<dbReference type="EMBL" id="FPHH01000068">
    <property type="protein sequence ID" value="SFV62801.1"/>
    <property type="molecule type" value="Genomic_DNA"/>
</dbReference>
<feature type="transmembrane region" description="Helical" evidence="9">
    <location>
        <begin position="139"/>
        <end position="158"/>
    </location>
</feature>